<dbReference type="InterPro" id="IPR036237">
    <property type="entry name" value="Xyl_isomerase-like_sf"/>
</dbReference>
<dbReference type="SUPFAM" id="SSF51658">
    <property type="entry name" value="Xylose isomerase-like"/>
    <property type="match status" value="1"/>
</dbReference>
<sequence>PSQFGDLEEILRLSRDLENVLPCVDFSHFYARHAGEHNSYDEFSKTLEKVGEVLGDGALKRMHIHLSGIEYGPKGEKKHLVVEESGINYRDVLKALADFGAEGRIICESPNLEDDALVFQRAYRLLLKNRQ</sequence>
<dbReference type="InterPro" id="IPR013022">
    <property type="entry name" value="Xyl_isomerase-like_TIM-brl"/>
</dbReference>
<dbReference type="GO" id="GO:0006284">
    <property type="term" value="P:base-excision repair"/>
    <property type="evidence" value="ECO:0007669"/>
    <property type="project" value="TreeGrafter"/>
</dbReference>
<dbReference type="EMBL" id="BARV01037346">
    <property type="protein sequence ID" value="GAI49869.1"/>
    <property type="molecule type" value="Genomic_DNA"/>
</dbReference>
<comment type="caution">
    <text evidence="2">The sequence shown here is derived from an EMBL/GenBank/DDBJ whole genome shotgun (WGS) entry which is preliminary data.</text>
</comment>
<organism evidence="2">
    <name type="scientific">marine sediment metagenome</name>
    <dbReference type="NCBI Taxonomy" id="412755"/>
    <lineage>
        <taxon>unclassified sequences</taxon>
        <taxon>metagenomes</taxon>
        <taxon>ecological metagenomes</taxon>
    </lineage>
</organism>
<dbReference type="PANTHER" id="PTHR21445">
    <property type="entry name" value="ENDONUCLEASE IV ENDODEOXYRIBONUCLEASE IV"/>
    <property type="match status" value="1"/>
</dbReference>
<dbReference type="PANTHER" id="PTHR21445:SF0">
    <property type="entry name" value="APURINIC-APYRIMIDINIC ENDONUCLEASE"/>
    <property type="match status" value="1"/>
</dbReference>
<dbReference type="Gene3D" id="3.20.20.150">
    <property type="entry name" value="Divalent-metal-dependent TIM barrel enzymes"/>
    <property type="match status" value="1"/>
</dbReference>
<gene>
    <name evidence="2" type="ORF">S06H3_57797</name>
</gene>
<dbReference type="GO" id="GO:0003906">
    <property type="term" value="F:DNA-(apurinic or apyrimidinic site) endonuclease activity"/>
    <property type="evidence" value="ECO:0007669"/>
    <property type="project" value="TreeGrafter"/>
</dbReference>
<dbReference type="GO" id="GO:0008081">
    <property type="term" value="F:phosphoric diester hydrolase activity"/>
    <property type="evidence" value="ECO:0007669"/>
    <property type="project" value="TreeGrafter"/>
</dbReference>
<feature type="domain" description="Xylose isomerase-like TIM barrel" evidence="1">
    <location>
        <begin position="4"/>
        <end position="115"/>
    </location>
</feature>
<protein>
    <recommendedName>
        <fullName evidence="1">Xylose isomerase-like TIM barrel domain-containing protein</fullName>
    </recommendedName>
</protein>
<dbReference type="AlphaFoldDB" id="X1R2R0"/>
<feature type="non-terminal residue" evidence="2">
    <location>
        <position position="1"/>
    </location>
</feature>
<name>X1R2R0_9ZZZZ</name>
<dbReference type="InterPro" id="IPR001719">
    <property type="entry name" value="AP_endonuc_2"/>
</dbReference>
<reference evidence="2" key="1">
    <citation type="journal article" date="2014" name="Front. Microbiol.">
        <title>High frequency of phylogenetically diverse reductive dehalogenase-homologous genes in deep subseafloor sedimentary metagenomes.</title>
        <authorList>
            <person name="Kawai M."/>
            <person name="Futagami T."/>
            <person name="Toyoda A."/>
            <person name="Takaki Y."/>
            <person name="Nishi S."/>
            <person name="Hori S."/>
            <person name="Arai W."/>
            <person name="Tsubouchi T."/>
            <person name="Morono Y."/>
            <person name="Uchiyama I."/>
            <person name="Ito T."/>
            <person name="Fujiyama A."/>
            <person name="Inagaki F."/>
            <person name="Takami H."/>
        </authorList>
    </citation>
    <scope>NUCLEOTIDE SEQUENCE</scope>
    <source>
        <strain evidence="2">Expedition CK06-06</strain>
    </source>
</reference>
<dbReference type="GO" id="GO:0003677">
    <property type="term" value="F:DNA binding"/>
    <property type="evidence" value="ECO:0007669"/>
    <property type="project" value="InterPro"/>
</dbReference>
<evidence type="ECO:0000313" key="2">
    <source>
        <dbReference type="EMBL" id="GAI49869.1"/>
    </source>
</evidence>
<dbReference type="Pfam" id="PF01261">
    <property type="entry name" value="AP_endonuc_2"/>
    <property type="match status" value="1"/>
</dbReference>
<proteinExistence type="predicted"/>
<accession>X1R2R0</accession>
<evidence type="ECO:0000259" key="1">
    <source>
        <dbReference type="Pfam" id="PF01261"/>
    </source>
</evidence>
<dbReference type="GO" id="GO:0008270">
    <property type="term" value="F:zinc ion binding"/>
    <property type="evidence" value="ECO:0007669"/>
    <property type="project" value="InterPro"/>
</dbReference>